<dbReference type="Proteomes" id="UP000001025">
    <property type="component" value="Chromosome"/>
</dbReference>
<name>Q7ULI5_RHOBA</name>
<dbReference type="AlphaFoldDB" id="Q7ULI5"/>
<dbReference type="KEGG" id="rba:RB9485"/>
<organism evidence="1 2">
    <name type="scientific">Rhodopirellula baltica (strain DSM 10527 / NCIMB 13988 / SH1)</name>
    <dbReference type="NCBI Taxonomy" id="243090"/>
    <lineage>
        <taxon>Bacteria</taxon>
        <taxon>Pseudomonadati</taxon>
        <taxon>Planctomycetota</taxon>
        <taxon>Planctomycetia</taxon>
        <taxon>Pirellulales</taxon>
        <taxon>Pirellulaceae</taxon>
        <taxon>Rhodopirellula</taxon>
    </lineage>
</organism>
<dbReference type="STRING" id="243090.RB9485"/>
<protein>
    <submittedName>
        <fullName evidence="1">Uncharacterized protein</fullName>
    </submittedName>
</protein>
<dbReference type="EnsemblBacteria" id="CAD76292">
    <property type="protein sequence ID" value="CAD76292"/>
    <property type="gene ID" value="RB9485"/>
</dbReference>
<keyword evidence="2" id="KW-1185">Reference proteome</keyword>
<reference evidence="1 2" key="1">
    <citation type="journal article" date="2003" name="Proc. Natl. Acad. Sci. U.S.A.">
        <title>Complete genome sequence of the marine planctomycete Pirellula sp. strain 1.</title>
        <authorList>
            <person name="Gloeckner F.O."/>
            <person name="Kube M."/>
            <person name="Bauer M."/>
            <person name="Teeling H."/>
            <person name="Lombardot T."/>
            <person name="Ludwig W."/>
            <person name="Gade D."/>
            <person name="Beck A."/>
            <person name="Borzym K."/>
            <person name="Heitmann K."/>
            <person name="Rabus R."/>
            <person name="Schlesner H."/>
            <person name="Amann R."/>
            <person name="Reinhardt R."/>
        </authorList>
    </citation>
    <scope>NUCLEOTIDE SEQUENCE [LARGE SCALE GENOMIC DNA]</scope>
    <source>
        <strain evidence="2">DSM 10527 / NCIMB 13988 / SH1</strain>
    </source>
</reference>
<dbReference type="HOGENOM" id="CLU_3103159_0_0_0"/>
<proteinExistence type="predicted"/>
<gene>
    <name evidence="1" type="ordered locus">RB9485</name>
</gene>
<evidence type="ECO:0000313" key="2">
    <source>
        <dbReference type="Proteomes" id="UP000001025"/>
    </source>
</evidence>
<dbReference type="InParanoid" id="Q7ULI5"/>
<accession>Q7ULI5</accession>
<evidence type="ECO:0000313" key="1">
    <source>
        <dbReference type="EMBL" id="CAD76292.1"/>
    </source>
</evidence>
<dbReference type="EMBL" id="BX294149">
    <property type="protein sequence ID" value="CAD76292.1"/>
    <property type="molecule type" value="Genomic_DNA"/>
</dbReference>
<sequence length="51" mass="5934">MRGRSSTEPRGDWQRRATGRRCLTIGRSSEQRILRRVASDRETVDAGILYR</sequence>